<dbReference type="InterPro" id="IPR003615">
    <property type="entry name" value="HNH_nuc"/>
</dbReference>
<reference evidence="2" key="1">
    <citation type="submission" date="2016-10" db="EMBL/GenBank/DDBJ databases">
        <authorList>
            <person name="Varghese N."/>
            <person name="Submissions S."/>
        </authorList>
    </citation>
    <scope>NUCLEOTIDE SEQUENCE [LARGE SCALE GENOMIC DNA]</scope>
    <source>
        <strain evidence="2">CGMCC 1.6199</strain>
    </source>
</reference>
<gene>
    <name evidence="1" type="ORF">SAMN05216244_2097</name>
</gene>
<proteinExistence type="predicted"/>
<dbReference type="EMBL" id="FNHF01000002">
    <property type="protein sequence ID" value="SDM25696.1"/>
    <property type="molecule type" value="Genomic_DNA"/>
</dbReference>
<dbReference type="STRING" id="482461.SAMN05216244_2097"/>
<evidence type="ECO:0000313" key="1">
    <source>
        <dbReference type="EMBL" id="SDM25696.1"/>
    </source>
</evidence>
<evidence type="ECO:0000313" key="2">
    <source>
        <dbReference type="Proteomes" id="UP000182347"/>
    </source>
</evidence>
<sequence>MGNIGALAVVVGATVLAVVVPPVGVPLALTVGTAYGTMELGTAVTGKDWASGRELGTGERWLRGALSPLDIVPGVAGIKRFSSGVRTANQAANLGQFGLKAGLKTSIQQELRHVGNMVTAAGRQSTARLKSAGAALKDRAIRDAITTGKAADSMVTSAKNIASPRRVVSMNELGNVHIPAENTRFFENKIKDTLTKADGASVSLGVKGTGNKIDSDTIKKYIRDIEGRTGRELPKNQTEKLKEALRNKEYKKMSPIETAKHRAEFDKVKNKVIKEWEENTGQKWPMYNENVISEKTGKIIRKQGDKYDAHHIIENTFGGEHEWWNMHPAKFPNEHQAGIHGAGSPASTLFKGGIK</sequence>
<dbReference type="Proteomes" id="UP000182347">
    <property type="component" value="Unassembled WGS sequence"/>
</dbReference>
<dbReference type="RefSeq" id="WP_281242177.1">
    <property type="nucleotide sequence ID" value="NZ_FNHF01000002.1"/>
</dbReference>
<name>A0A1G9RR78_9BACI</name>
<dbReference type="AlphaFoldDB" id="A0A1G9RR78"/>
<keyword evidence="2" id="KW-1185">Reference proteome</keyword>
<evidence type="ECO:0008006" key="3">
    <source>
        <dbReference type="Google" id="ProtNLM"/>
    </source>
</evidence>
<protein>
    <recommendedName>
        <fullName evidence="3">DNase/tRNase domain of colicin-like bacteriocin</fullName>
    </recommendedName>
</protein>
<organism evidence="1 2">
    <name type="scientific">Sediminibacillus halophilus</name>
    <dbReference type="NCBI Taxonomy" id="482461"/>
    <lineage>
        <taxon>Bacteria</taxon>
        <taxon>Bacillati</taxon>
        <taxon>Bacillota</taxon>
        <taxon>Bacilli</taxon>
        <taxon>Bacillales</taxon>
        <taxon>Bacillaceae</taxon>
        <taxon>Sediminibacillus</taxon>
    </lineage>
</organism>
<dbReference type="CDD" id="cd00085">
    <property type="entry name" value="HNHc"/>
    <property type="match status" value="1"/>
</dbReference>
<accession>A0A1G9RR78</accession>